<sequence>MRNPDRSAWDVVLPYQEEFSVNQIAILQKELNLLGDHLLGQQDFTKLGTADAKEYLFLLDKMVEMGLITDTVPANRLFVF</sequence>
<dbReference type="Proteomes" id="UP001228690">
    <property type="component" value="Chromosome"/>
</dbReference>
<protein>
    <submittedName>
        <fullName evidence="1">Uncharacterized protein</fullName>
    </submittedName>
</protein>
<dbReference type="RefSeq" id="WP_326926981.1">
    <property type="nucleotide sequence ID" value="NZ_CP123443.1"/>
</dbReference>
<name>A0ABY8MFL9_9SPIO</name>
<dbReference type="EMBL" id="CP123443">
    <property type="protein sequence ID" value="WGK68795.1"/>
    <property type="molecule type" value="Genomic_DNA"/>
</dbReference>
<reference evidence="1 2" key="1">
    <citation type="submission" date="2023-04" db="EMBL/GenBank/DDBJ databases">
        <title>Spirochaete genome identified in red abalone sample constitutes a novel genus.</title>
        <authorList>
            <person name="Sharma S.P."/>
            <person name="Purcell C.M."/>
            <person name="Hyde J.R."/>
            <person name="Severin A.J."/>
        </authorList>
    </citation>
    <scope>NUCLEOTIDE SEQUENCE [LARGE SCALE GENOMIC DNA]</scope>
    <source>
        <strain evidence="1 2">SP-2023</strain>
    </source>
</reference>
<organism evidence="1 2">
    <name type="scientific">Candidatus Haliotispira prima</name>
    <dbReference type="NCBI Taxonomy" id="3034016"/>
    <lineage>
        <taxon>Bacteria</taxon>
        <taxon>Pseudomonadati</taxon>
        <taxon>Spirochaetota</taxon>
        <taxon>Spirochaetia</taxon>
        <taxon>Spirochaetales</taxon>
        <taxon>Spirochaetaceae</taxon>
        <taxon>Candidatus Haliotispira</taxon>
    </lineage>
</organism>
<evidence type="ECO:0000313" key="2">
    <source>
        <dbReference type="Proteomes" id="UP001228690"/>
    </source>
</evidence>
<keyword evidence="2" id="KW-1185">Reference proteome</keyword>
<accession>A0ABY8MFL9</accession>
<proteinExistence type="predicted"/>
<evidence type="ECO:0000313" key="1">
    <source>
        <dbReference type="EMBL" id="WGK68795.1"/>
    </source>
</evidence>
<gene>
    <name evidence="1" type="ORF">P0082_09940</name>
</gene>